<protein>
    <submittedName>
        <fullName evidence="1">Uncharacterized protein</fullName>
    </submittedName>
</protein>
<comment type="caution">
    <text evidence="1">The sequence shown here is derived from an EMBL/GenBank/DDBJ whole genome shotgun (WGS) entry which is preliminary data.</text>
</comment>
<dbReference type="EMBL" id="AGCN01000042">
    <property type="protein sequence ID" value="EHN60216.1"/>
    <property type="molecule type" value="Genomic_DNA"/>
</dbReference>
<gene>
    <name evidence="1" type="ORF">HMPREF0557_02816</name>
</gene>
<sequence length="122" mass="14137">MVKVAKVEWTDESQQEADVTISDGAYSVVCFSCPFSLKEDDIFMDVLYCLDVENIQKSNEPQQLVIKKDDFYEYFLRGKLEDKENKIVRIGELCINISEAYIPGDIREGDMIEFTVSRLDIY</sequence>
<keyword evidence="2" id="KW-1185">Reference proteome</keyword>
<proteinExistence type="predicted"/>
<organism evidence="1 2">
    <name type="scientific">Listeria innocua ATCC 33091</name>
    <dbReference type="NCBI Taxonomy" id="1002366"/>
    <lineage>
        <taxon>Bacteria</taxon>
        <taxon>Bacillati</taxon>
        <taxon>Bacillota</taxon>
        <taxon>Bacilli</taxon>
        <taxon>Bacillales</taxon>
        <taxon>Listeriaceae</taxon>
        <taxon>Listeria</taxon>
    </lineage>
</organism>
<evidence type="ECO:0000313" key="1">
    <source>
        <dbReference type="EMBL" id="EHN60216.1"/>
    </source>
</evidence>
<evidence type="ECO:0000313" key="2">
    <source>
        <dbReference type="Proteomes" id="UP000003597"/>
    </source>
</evidence>
<dbReference type="AlphaFoldDB" id="A0AB72Z6H7"/>
<reference evidence="1 2" key="1">
    <citation type="submission" date="2011-08" db="EMBL/GenBank/DDBJ databases">
        <authorList>
            <person name="Weinstock G."/>
            <person name="Sodergren E."/>
            <person name="Clifton S."/>
            <person name="Fulton L."/>
            <person name="Fulton B."/>
            <person name="Courtney L."/>
            <person name="Fronick C."/>
            <person name="Harrison M."/>
            <person name="Strong C."/>
            <person name="Farmer C."/>
            <person name="Delahaunty K."/>
            <person name="Markovic C."/>
            <person name="Hall O."/>
            <person name="Minx P."/>
            <person name="Tomlinson C."/>
            <person name="Mitreva M."/>
            <person name="Hou S."/>
            <person name="Chen J."/>
            <person name="Wollam A."/>
            <person name="Pepin K.H."/>
            <person name="Johnson M."/>
            <person name="Bhonagiri V."/>
            <person name="Zhang X."/>
            <person name="Suruliraj S."/>
            <person name="Warren W."/>
            <person name="Chinwalla A."/>
            <person name="Mardis E.R."/>
            <person name="Wilson R.K."/>
        </authorList>
    </citation>
    <scope>NUCLEOTIDE SEQUENCE [LARGE SCALE GENOMIC DNA]</scope>
    <source>
        <strain evidence="1 2">ATCC 33091</strain>
    </source>
</reference>
<dbReference type="RefSeq" id="WP_003772814.1">
    <property type="nucleotide sequence ID" value="NZ_JH556650.1"/>
</dbReference>
<accession>A0AB72Z6H7</accession>
<dbReference type="Proteomes" id="UP000003597">
    <property type="component" value="Unassembled WGS sequence"/>
</dbReference>
<name>A0AB72Z6H7_LISIO</name>